<dbReference type="InterPro" id="IPR001433">
    <property type="entry name" value="OxRdtase_FAD/NAD-bd"/>
</dbReference>
<dbReference type="PANTHER" id="PTHR19384">
    <property type="entry name" value="NITRIC OXIDE SYNTHASE-RELATED"/>
    <property type="match status" value="1"/>
</dbReference>
<dbReference type="InterPro" id="IPR039261">
    <property type="entry name" value="FNR_nucleotide-bd"/>
</dbReference>
<dbReference type="SUPFAM" id="SSF52343">
    <property type="entry name" value="Ferredoxin reductase-like, C-terminal NADP-linked domain"/>
    <property type="match status" value="1"/>
</dbReference>
<dbReference type="EMBL" id="DF237243">
    <property type="protein sequence ID" value="GAQ86515.1"/>
    <property type="molecule type" value="Genomic_DNA"/>
</dbReference>
<dbReference type="Proteomes" id="UP000054558">
    <property type="component" value="Unassembled WGS sequence"/>
</dbReference>
<sequence>MPPTPHPPAAAAPADIISPARQTVLAAEETNAKNGHEYLGALSLSHGFMPKREPLTSLPPKFKQWDELVTKLPELHAKMGARAFMDAMPVLNAEKLPDEYVHRAVLVLGVAAMSYYNNGVKHCGGYLPPAIDIPWGVLCRKLQRRTQLTYFDNSLYNWEQPVPEGKSPGGGEYDPEKLVVHKLIRSVSISGARCEEIFFMTMLYTISSSTPMVRFCCDIQDAILRDDPPALKKALVGLGDAVLAMTNAFDELSALPESDSFSDPIEWAPMGNGVIDRRFPVAGVIGGGTPVPQVLDVLFERRNFKHEVSAIQKELLTVCPPHWVAFFSALGEVSLPGYVRASGDNELKGLFARALMLYAGKEGFFGRHMLKMYGFLNNTFRCGLRGQTTGGQAHSRVWSHALVELEKTRQERITEYPSDVSKAVAYIHASDENDETPKSGKLIHFDISGSGQVFRAGDRLMVLPKNEHRIVTLTINSLGASAEDMVPLDATWRRALAGFGKYRSREVLEKVPLYEFLERAQFRPVSLRTARALLEIAPSATLQTLAQLEFWDLLIVAELFNPGFDAVAKADMLTADPDSPFALCKVLAPDSPRQYSIACAPEEEGKPAKQISILVGAWKYTTKNSTKLTLPLLSDEAAVIERRGVASTFLHSQTITRRALGAEIFRKLDTDEDGHLSLPEVAYGLEGLGFSKDSAVELFRRADADQNGSVSIDEFAESMAFMWLGDEDEDDGTEKGDSRTEKHPVQVSVVSPPRFCLPENPATPLVMFAGGTGIAPFRGFWQALAARPKRAMVLLYLSVQSESQMLLREEMEQLQREGKLTVRVALSRQDNDMVFDKTVGKFVLKPGKRRRIDALMESEWDAALLYRILLPAEKSGLGGTLYVCGQAGFTKTIMTALKNLIKRFHIDIPGSLDPHPESILSRLVAQRRLCLEVFTSHAAADRAAEGRTFWPSELCLRNNDVDGWWMAIEARVLDVSEFRNLHPGGPLLTEGYCGFDATEAYYEVGHQAASEVHSMLALYEIGRLRWIDLPPPPEGDAFAANFTPVLVRKWVAFLFKMAELEGMCRAAFTMMDKELQKAPSPQAYNYLQNLLTVNNMELSWLPMIAGEDWEALLASTFGAAARAPAAPDAGERASADETVAAASAAGLADALAVITKKAEIDGSEAGKLRQGLHAALSDLLTESTQGDTAKAPTVAKQWAAMQRIRAASQELMREAKLGVRDVVRSFENLSTLSKPQEVLAAYNNLPLKIAGYCAAVPRAVQKYTNTVTAVALALPHFKAAN</sequence>
<evidence type="ECO:0008006" key="12">
    <source>
        <dbReference type="Google" id="ProtNLM"/>
    </source>
</evidence>
<evidence type="ECO:0000256" key="6">
    <source>
        <dbReference type="ARBA" id="ARBA00022837"/>
    </source>
</evidence>
<dbReference type="Gene3D" id="3.10.120.10">
    <property type="entry name" value="Cytochrome b5-like heme/steroid binding domain"/>
    <property type="match status" value="1"/>
</dbReference>
<dbReference type="InterPro" id="IPR000898">
    <property type="entry name" value="Indolamine_dOase"/>
</dbReference>
<evidence type="ECO:0000256" key="7">
    <source>
        <dbReference type="ARBA" id="ARBA00023004"/>
    </source>
</evidence>
<evidence type="ECO:0000256" key="3">
    <source>
        <dbReference type="ARBA" id="ARBA00022630"/>
    </source>
</evidence>
<organism evidence="10 11">
    <name type="scientific">Klebsormidium nitens</name>
    <name type="common">Green alga</name>
    <name type="synonym">Ulothrix nitens</name>
    <dbReference type="NCBI Taxonomy" id="105231"/>
    <lineage>
        <taxon>Eukaryota</taxon>
        <taxon>Viridiplantae</taxon>
        <taxon>Streptophyta</taxon>
        <taxon>Klebsormidiophyceae</taxon>
        <taxon>Klebsormidiales</taxon>
        <taxon>Klebsormidiaceae</taxon>
        <taxon>Klebsormidium</taxon>
    </lineage>
</organism>
<dbReference type="Pfam" id="PF13499">
    <property type="entry name" value="EF-hand_7"/>
    <property type="match status" value="1"/>
</dbReference>
<feature type="domain" description="Cytochrome b5 heme-binding" evidence="9">
    <location>
        <begin position="946"/>
        <end position="1025"/>
    </location>
</feature>
<dbReference type="InterPro" id="IPR036400">
    <property type="entry name" value="Cyt_B5-like_heme/steroid_sf"/>
</dbReference>
<dbReference type="PROSITE" id="PS50255">
    <property type="entry name" value="CYTOCHROME_B5_2"/>
    <property type="match status" value="1"/>
</dbReference>
<dbReference type="Gene3D" id="1.10.238.10">
    <property type="entry name" value="EF-hand"/>
    <property type="match status" value="1"/>
</dbReference>
<dbReference type="InterPro" id="IPR001199">
    <property type="entry name" value="Cyt_B5-like_heme/steroid-bd"/>
</dbReference>
<dbReference type="GO" id="GO:0019441">
    <property type="term" value="P:L-tryptophan catabolic process to kynurenine"/>
    <property type="evidence" value="ECO:0007669"/>
    <property type="project" value="InterPro"/>
</dbReference>
<dbReference type="InterPro" id="IPR017938">
    <property type="entry name" value="Riboflavin_synthase-like_b-brl"/>
</dbReference>
<dbReference type="InterPro" id="IPR011992">
    <property type="entry name" value="EF-hand-dom_pair"/>
</dbReference>
<dbReference type="GO" id="GO:0020037">
    <property type="term" value="F:heme binding"/>
    <property type="evidence" value="ECO:0007669"/>
    <property type="project" value="InterPro"/>
</dbReference>
<dbReference type="SUPFAM" id="SSF63380">
    <property type="entry name" value="Riboflavin synthase domain-like"/>
    <property type="match status" value="1"/>
</dbReference>
<dbReference type="OMA" id="WIGVHGK"/>
<evidence type="ECO:0000256" key="2">
    <source>
        <dbReference type="ARBA" id="ARBA00007119"/>
    </source>
</evidence>
<keyword evidence="3" id="KW-0285">Flavoprotein</keyword>
<evidence type="ECO:0000259" key="8">
    <source>
        <dbReference type="PROSITE" id="PS50222"/>
    </source>
</evidence>
<dbReference type="InterPro" id="IPR002048">
    <property type="entry name" value="EF_hand_dom"/>
</dbReference>
<dbReference type="OrthoDB" id="260519at2759"/>
<gene>
    <name evidence="10" type="ORF">KFL_002940010</name>
</gene>
<dbReference type="Pfam" id="PF01231">
    <property type="entry name" value="IDO"/>
    <property type="match status" value="1"/>
</dbReference>
<evidence type="ECO:0000313" key="10">
    <source>
        <dbReference type="EMBL" id="GAQ86515.1"/>
    </source>
</evidence>
<name>A0A1Y1I6D1_KLENI</name>
<dbReference type="PROSITE" id="PS50222">
    <property type="entry name" value="EF_HAND_2"/>
    <property type="match status" value="1"/>
</dbReference>
<dbReference type="PROSITE" id="PS00018">
    <property type="entry name" value="EF_HAND_1"/>
    <property type="match status" value="1"/>
</dbReference>
<keyword evidence="4" id="KW-0288">FMN</keyword>
<comment type="cofactor">
    <cofactor evidence="1">
        <name>FMN</name>
        <dbReference type="ChEBI" id="CHEBI:58210"/>
    </cofactor>
</comment>
<dbReference type="SUPFAM" id="SSF140959">
    <property type="entry name" value="Indolic compounds 2,3-dioxygenase-like"/>
    <property type="match status" value="1"/>
</dbReference>
<keyword evidence="11" id="KW-1185">Reference proteome</keyword>
<dbReference type="STRING" id="105231.A0A1Y1I6D1"/>
<feature type="domain" description="EF-hand" evidence="8">
    <location>
        <begin position="690"/>
        <end position="725"/>
    </location>
</feature>
<evidence type="ECO:0000256" key="5">
    <source>
        <dbReference type="ARBA" id="ARBA00022723"/>
    </source>
</evidence>
<comment type="similarity">
    <text evidence="2">Belongs to the indoleamine 2,3-dioxygenase family.</text>
</comment>
<keyword evidence="7" id="KW-0408">Iron</keyword>
<dbReference type="SMART" id="SM01117">
    <property type="entry name" value="Cyt-b5"/>
    <property type="match status" value="1"/>
</dbReference>
<keyword evidence="6" id="KW-0106">Calcium</keyword>
<dbReference type="GO" id="GO:0016491">
    <property type="term" value="F:oxidoreductase activity"/>
    <property type="evidence" value="ECO:0000318"/>
    <property type="project" value="GO_Central"/>
</dbReference>
<dbReference type="PANTHER" id="PTHR19384:SF128">
    <property type="entry name" value="NADPH OXIDOREDUCTASE A"/>
    <property type="match status" value="1"/>
</dbReference>
<keyword evidence="5" id="KW-0479">Metal-binding</keyword>
<reference evidence="10 11" key="1">
    <citation type="journal article" date="2014" name="Nat. Commun.">
        <title>Klebsormidium flaccidum genome reveals primary factors for plant terrestrial adaptation.</title>
        <authorList>
            <person name="Hori K."/>
            <person name="Maruyama F."/>
            <person name="Fujisawa T."/>
            <person name="Togashi T."/>
            <person name="Yamamoto N."/>
            <person name="Seo M."/>
            <person name="Sato S."/>
            <person name="Yamada T."/>
            <person name="Mori H."/>
            <person name="Tajima N."/>
            <person name="Moriyama T."/>
            <person name="Ikeuchi M."/>
            <person name="Watanabe M."/>
            <person name="Wada H."/>
            <person name="Kobayashi K."/>
            <person name="Saito M."/>
            <person name="Masuda T."/>
            <person name="Sasaki-Sekimoto Y."/>
            <person name="Mashiguchi K."/>
            <person name="Awai K."/>
            <person name="Shimojima M."/>
            <person name="Masuda S."/>
            <person name="Iwai M."/>
            <person name="Nobusawa T."/>
            <person name="Narise T."/>
            <person name="Kondo S."/>
            <person name="Saito H."/>
            <person name="Sato R."/>
            <person name="Murakawa M."/>
            <person name="Ihara Y."/>
            <person name="Oshima-Yamada Y."/>
            <person name="Ohtaka K."/>
            <person name="Satoh M."/>
            <person name="Sonobe K."/>
            <person name="Ishii M."/>
            <person name="Ohtani R."/>
            <person name="Kanamori-Sato M."/>
            <person name="Honoki R."/>
            <person name="Miyazaki D."/>
            <person name="Mochizuki H."/>
            <person name="Umetsu J."/>
            <person name="Higashi K."/>
            <person name="Shibata D."/>
            <person name="Kamiya Y."/>
            <person name="Sato N."/>
            <person name="Nakamura Y."/>
            <person name="Tabata S."/>
            <person name="Ida S."/>
            <person name="Kurokawa K."/>
            <person name="Ohta H."/>
        </authorList>
    </citation>
    <scope>NUCLEOTIDE SEQUENCE [LARGE SCALE GENOMIC DNA]</scope>
    <source>
        <strain evidence="10 11">NIES-2285</strain>
    </source>
</reference>
<evidence type="ECO:0000256" key="4">
    <source>
        <dbReference type="ARBA" id="ARBA00022643"/>
    </source>
</evidence>
<dbReference type="Pfam" id="PF00175">
    <property type="entry name" value="NAD_binding_1"/>
    <property type="match status" value="1"/>
</dbReference>
<dbReference type="Gene3D" id="3.40.50.80">
    <property type="entry name" value="Nucleotide-binding domain of ferredoxin-NADP reductase (FNR) module"/>
    <property type="match status" value="1"/>
</dbReference>
<dbReference type="GO" id="GO:0005829">
    <property type="term" value="C:cytosol"/>
    <property type="evidence" value="ECO:0000318"/>
    <property type="project" value="GO_Central"/>
</dbReference>
<dbReference type="GO" id="GO:0005509">
    <property type="term" value="F:calcium ion binding"/>
    <property type="evidence" value="ECO:0007669"/>
    <property type="project" value="InterPro"/>
</dbReference>
<dbReference type="Gene3D" id="2.40.30.10">
    <property type="entry name" value="Translation factors"/>
    <property type="match status" value="1"/>
</dbReference>
<dbReference type="CDD" id="cd00051">
    <property type="entry name" value="EFh"/>
    <property type="match status" value="1"/>
</dbReference>
<evidence type="ECO:0000256" key="1">
    <source>
        <dbReference type="ARBA" id="ARBA00001917"/>
    </source>
</evidence>
<dbReference type="Pfam" id="PF00173">
    <property type="entry name" value="Cyt-b5"/>
    <property type="match status" value="1"/>
</dbReference>
<accession>A0A1Y1I6D1</accession>
<dbReference type="Gene3D" id="1.20.58.480">
    <property type="match status" value="1"/>
</dbReference>
<dbReference type="GO" id="GO:0016702">
    <property type="term" value="F:oxidoreductase activity, acting on single donors with incorporation of molecular oxygen, incorporation of two atoms of oxygen"/>
    <property type="evidence" value="ECO:0007669"/>
    <property type="project" value="UniProtKB-ARBA"/>
</dbReference>
<dbReference type="InterPro" id="IPR037217">
    <property type="entry name" value="Trp/Indoleamine_2_3_dOase-like"/>
</dbReference>
<dbReference type="GO" id="GO:0010181">
    <property type="term" value="F:FMN binding"/>
    <property type="evidence" value="ECO:0000318"/>
    <property type="project" value="GO_Central"/>
</dbReference>
<dbReference type="SUPFAM" id="SSF55856">
    <property type="entry name" value="Cytochrome b5-like heme/steroid binding domain"/>
    <property type="match status" value="1"/>
</dbReference>
<evidence type="ECO:0000313" key="11">
    <source>
        <dbReference type="Proteomes" id="UP000054558"/>
    </source>
</evidence>
<dbReference type="GO" id="GO:0050660">
    <property type="term" value="F:flavin adenine dinucleotide binding"/>
    <property type="evidence" value="ECO:0000318"/>
    <property type="project" value="GO_Central"/>
</dbReference>
<dbReference type="SUPFAM" id="SSF47473">
    <property type="entry name" value="EF-hand"/>
    <property type="match status" value="1"/>
</dbReference>
<protein>
    <recommendedName>
        <fullName evidence="12">Cytochrome-b5 reductase</fullName>
    </recommendedName>
</protein>
<dbReference type="InterPro" id="IPR023173">
    <property type="entry name" value="NADPH_Cyt_P450_Rdtase_alpha"/>
</dbReference>
<evidence type="ECO:0000259" key="9">
    <source>
        <dbReference type="PROSITE" id="PS50255"/>
    </source>
</evidence>
<dbReference type="InterPro" id="IPR018247">
    <property type="entry name" value="EF_Hand_1_Ca_BS"/>
</dbReference>
<proteinExistence type="inferred from homology"/>
<dbReference type="Gene3D" id="1.20.990.10">
    <property type="entry name" value="NADPH-cytochrome p450 Reductase, Chain A, domain 3"/>
    <property type="match status" value="1"/>
</dbReference>